<evidence type="ECO:0000259" key="2">
    <source>
        <dbReference type="Pfam" id="PF02541"/>
    </source>
</evidence>
<proteinExistence type="predicted"/>
<dbReference type="Gene3D" id="3.30.420.150">
    <property type="entry name" value="Exopolyphosphatase. Domain 2"/>
    <property type="match status" value="1"/>
</dbReference>
<protein>
    <submittedName>
        <fullName evidence="4">Uncharacterized protein</fullName>
    </submittedName>
</protein>
<name>A0A380T9F0_9ZZZZ</name>
<dbReference type="Gene3D" id="3.30.420.40">
    <property type="match status" value="1"/>
</dbReference>
<dbReference type="Pfam" id="PF02541">
    <property type="entry name" value="Ppx-GppA"/>
    <property type="match status" value="1"/>
</dbReference>
<organism evidence="4">
    <name type="scientific">metagenome</name>
    <dbReference type="NCBI Taxonomy" id="256318"/>
    <lineage>
        <taxon>unclassified sequences</taxon>
        <taxon>metagenomes</taxon>
    </lineage>
</organism>
<evidence type="ECO:0000256" key="1">
    <source>
        <dbReference type="SAM" id="MobiDB-lite"/>
    </source>
</evidence>
<dbReference type="GO" id="GO:0016462">
    <property type="term" value="F:pyrophosphatase activity"/>
    <property type="evidence" value="ECO:0007669"/>
    <property type="project" value="TreeGrafter"/>
</dbReference>
<dbReference type="SUPFAM" id="SSF53067">
    <property type="entry name" value="Actin-like ATPase domain"/>
    <property type="match status" value="2"/>
</dbReference>
<feature type="region of interest" description="Disordered" evidence="1">
    <location>
        <begin position="1"/>
        <end position="45"/>
    </location>
</feature>
<feature type="domain" description="Exopolyphosphatase C-terminal" evidence="3">
    <location>
        <begin position="345"/>
        <end position="519"/>
    </location>
</feature>
<dbReference type="InterPro" id="IPR043129">
    <property type="entry name" value="ATPase_NBD"/>
</dbReference>
<reference evidence="4" key="1">
    <citation type="submission" date="2018-07" db="EMBL/GenBank/DDBJ databases">
        <authorList>
            <person name="Quirk P.G."/>
            <person name="Krulwich T.A."/>
        </authorList>
    </citation>
    <scope>NUCLEOTIDE SEQUENCE</scope>
</reference>
<dbReference type="InterPro" id="IPR050273">
    <property type="entry name" value="GppA/Ppx_hydrolase"/>
</dbReference>
<dbReference type="InterPro" id="IPR003695">
    <property type="entry name" value="Ppx_GppA_N"/>
</dbReference>
<feature type="domain" description="Ppx/GppA phosphatase N-terminal" evidence="2">
    <location>
        <begin position="58"/>
        <end position="338"/>
    </location>
</feature>
<dbReference type="InterPro" id="IPR048951">
    <property type="entry name" value="Ppx_C"/>
</dbReference>
<gene>
    <name evidence="4" type="ORF">DF3PB_1320004</name>
</gene>
<dbReference type="Gene3D" id="1.10.3210.10">
    <property type="entry name" value="Hypothetical protein af1432"/>
    <property type="match status" value="1"/>
</dbReference>
<dbReference type="AlphaFoldDB" id="A0A380T9F0"/>
<evidence type="ECO:0000259" key="3">
    <source>
        <dbReference type="Pfam" id="PF21697"/>
    </source>
</evidence>
<accession>A0A380T9F0</accession>
<dbReference type="CDD" id="cd24052">
    <property type="entry name" value="ASKHA_NBD_HpPPX-GppA-like"/>
    <property type="match status" value="1"/>
</dbReference>
<evidence type="ECO:0000313" key="4">
    <source>
        <dbReference type="EMBL" id="SUS04430.1"/>
    </source>
</evidence>
<dbReference type="PANTHER" id="PTHR30005">
    <property type="entry name" value="EXOPOLYPHOSPHATASE"/>
    <property type="match status" value="1"/>
</dbReference>
<dbReference type="EMBL" id="UIDG01000038">
    <property type="protein sequence ID" value="SUS04430.1"/>
    <property type="molecule type" value="Genomic_DNA"/>
</dbReference>
<dbReference type="SUPFAM" id="SSF109604">
    <property type="entry name" value="HD-domain/PDEase-like"/>
    <property type="match status" value="1"/>
</dbReference>
<dbReference type="Pfam" id="PF21697">
    <property type="entry name" value="Ppx_C"/>
    <property type="match status" value="1"/>
</dbReference>
<dbReference type="PANTHER" id="PTHR30005:SF0">
    <property type="entry name" value="RETROGRADE REGULATION PROTEIN 2"/>
    <property type="match status" value="1"/>
</dbReference>
<sequence length="530" mass="57338">MSASPDPLQDAGSPVRSARPLALRSGRQRKAGKRPGHEEQDQGRVGVVDIGSNTVRLVVYEVPSRLPIPIFNEKAECRLGEGLSQSGKLSPAGVERALRALRRFASLALAMGVEHLELVATAAVRDASDGVAFVERVEQTCGVQVHVLSGAEEARLAAVGVLNGSPLADGALADLGGGSLDLVSLDAGRIGTFATLPLGHLRLAEESAGDRVKARALLEERLSTVPWLDAVGGRGLYCVGGSWRALARVFIDQMHHPLHVVDNFTISFFDAIKLANLLAGLSRATVERLGNLDAKRADTLPFAAGALAALLERTRPREVSFSAFSMREGQMLELLPRHLRGQDALISACEGQAEREGRFAQHGEEILDWMSPLFEPEKPAERRLRLASCLLSDIGWSEHPDYRAIHAFHRVLRIPYPGLSHPERAEMAIAILVRYGGKEDDPMVMPVRTLLTDADLGRARVTGLALRLAHTLTGGAPGLLPQTLLIRKNASLVLELPGDPLVFHSEAVERRFLRLAKAMTLKGEIRPTAR</sequence>